<keyword evidence="1" id="KW-0472">Membrane</keyword>
<gene>
    <name evidence="2" type="ORF">KUTeg_011097</name>
</gene>
<comment type="caution">
    <text evidence="2">The sequence shown here is derived from an EMBL/GenBank/DDBJ whole genome shotgun (WGS) entry which is preliminary data.</text>
</comment>
<keyword evidence="1" id="KW-1133">Transmembrane helix</keyword>
<accession>A0ABQ9F797</accession>
<keyword evidence="3" id="KW-1185">Reference proteome</keyword>
<feature type="transmembrane region" description="Helical" evidence="1">
    <location>
        <begin position="69"/>
        <end position="91"/>
    </location>
</feature>
<evidence type="ECO:0000313" key="3">
    <source>
        <dbReference type="Proteomes" id="UP001217089"/>
    </source>
</evidence>
<reference evidence="2 3" key="1">
    <citation type="submission" date="2022-12" db="EMBL/GenBank/DDBJ databases">
        <title>Chromosome-level genome of Tegillarca granosa.</title>
        <authorList>
            <person name="Kim J."/>
        </authorList>
    </citation>
    <scope>NUCLEOTIDE SEQUENCE [LARGE SCALE GENOMIC DNA]</scope>
    <source>
        <strain evidence="2">Teg-2019</strain>
        <tissue evidence="2">Adductor muscle</tissue>
    </source>
</reference>
<dbReference type="EMBL" id="JARBDR010000496">
    <property type="protein sequence ID" value="KAJ8311742.1"/>
    <property type="molecule type" value="Genomic_DNA"/>
</dbReference>
<dbReference type="Proteomes" id="UP001217089">
    <property type="component" value="Unassembled WGS sequence"/>
</dbReference>
<keyword evidence="1" id="KW-0812">Transmembrane</keyword>
<name>A0ABQ9F797_TEGGR</name>
<evidence type="ECO:0000256" key="1">
    <source>
        <dbReference type="SAM" id="Phobius"/>
    </source>
</evidence>
<protein>
    <submittedName>
        <fullName evidence="2">Uncharacterized protein</fullName>
    </submittedName>
</protein>
<organism evidence="2 3">
    <name type="scientific">Tegillarca granosa</name>
    <name type="common">Malaysian cockle</name>
    <name type="synonym">Anadara granosa</name>
    <dbReference type="NCBI Taxonomy" id="220873"/>
    <lineage>
        <taxon>Eukaryota</taxon>
        <taxon>Metazoa</taxon>
        <taxon>Spiralia</taxon>
        <taxon>Lophotrochozoa</taxon>
        <taxon>Mollusca</taxon>
        <taxon>Bivalvia</taxon>
        <taxon>Autobranchia</taxon>
        <taxon>Pteriomorphia</taxon>
        <taxon>Arcoida</taxon>
        <taxon>Arcoidea</taxon>
        <taxon>Arcidae</taxon>
        <taxon>Tegillarca</taxon>
    </lineage>
</organism>
<proteinExistence type="predicted"/>
<evidence type="ECO:0000313" key="2">
    <source>
        <dbReference type="EMBL" id="KAJ8311742.1"/>
    </source>
</evidence>
<sequence length="146" mass="16212">MDITRPLLSSIVQRRRNLNISRDTNFSSTMPNVTTSTIGSNFSSYVNLTDIGQINILNTNSGITIQDQVIIGAGAVVGILAIVAVVLRILMPMFRKTKKKREKPTYDQYDGDKKSSCGSCNDLEIEEDKVSRRLNDTLLKSTKTKV</sequence>